<dbReference type="KEGG" id="psoj:PHYSODRAFT_326994"/>
<reference evidence="2 3" key="1">
    <citation type="journal article" date="2006" name="Science">
        <title>Phytophthora genome sequences uncover evolutionary origins and mechanisms of pathogenesis.</title>
        <authorList>
            <person name="Tyler B.M."/>
            <person name="Tripathy S."/>
            <person name="Zhang X."/>
            <person name="Dehal P."/>
            <person name="Jiang R.H."/>
            <person name="Aerts A."/>
            <person name="Arredondo F.D."/>
            <person name="Baxter L."/>
            <person name="Bensasson D."/>
            <person name="Beynon J.L."/>
            <person name="Chapman J."/>
            <person name="Damasceno C.M."/>
            <person name="Dorrance A.E."/>
            <person name="Dou D."/>
            <person name="Dickerman A.W."/>
            <person name="Dubchak I.L."/>
            <person name="Garbelotto M."/>
            <person name="Gijzen M."/>
            <person name="Gordon S.G."/>
            <person name="Govers F."/>
            <person name="Grunwald N.J."/>
            <person name="Huang W."/>
            <person name="Ivors K.L."/>
            <person name="Jones R.W."/>
            <person name="Kamoun S."/>
            <person name="Krampis K."/>
            <person name="Lamour K.H."/>
            <person name="Lee M.K."/>
            <person name="McDonald W.H."/>
            <person name="Medina M."/>
            <person name="Meijer H.J."/>
            <person name="Nordberg E.K."/>
            <person name="Maclean D.J."/>
            <person name="Ospina-Giraldo M.D."/>
            <person name="Morris P.F."/>
            <person name="Phuntumart V."/>
            <person name="Putnam N.H."/>
            <person name="Rash S."/>
            <person name="Rose J.K."/>
            <person name="Sakihama Y."/>
            <person name="Salamov A.A."/>
            <person name="Savidor A."/>
            <person name="Scheuring C.F."/>
            <person name="Smith B.M."/>
            <person name="Sobral B.W."/>
            <person name="Terry A."/>
            <person name="Torto-Alalibo T.A."/>
            <person name="Win J."/>
            <person name="Xu Z."/>
            <person name="Zhang H."/>
            <person name="Grigoriev I.V."/>
            <person name="Rokhsar D.S."/>
            <person name="Boore J.L."/>
        </authorList>
    </citation>
    <scope>NUCLEOTIDE SEQUENCE [LARGE SCALE GENOMIC DNA]</scope>
    <source>
        <strain evidence="2 3">P6497</strain>
    </source>
</reference>
<gene>
    <name evidence="2" type="ORF">PHYSODRAFT_326994</name>
</gene>
<feature type="compositionally biased region" description="Basic and acidic residues" evidence="1">
    <location>
        <begin position="59"/>
        <end position="78"/>
    </location>
</feature>
<feature type="compositionally biased region" description="Basic and acidic residues" evidence="1">
    <location>
        <begin position="15"/>
        <end position="48"/>
    </location>
</feature>
<sequence length="78" mass="8974">MLRTSKLNALASEMAKLRDCAPRDDKDKGGSTKHQRPDQEEDDDHHGQDSSSDEEDEVFDRKSMQEEAKVDNRTLERL</sequence>
<evidence type="ECO:0000313" key="3">
    <source>
        <dbReference type="Proteomes" id="UP000002640"/>
    </source>
</evidence>
<dbReference type="STRING" id="1094619.G4YVM8"/>
<dbReference type="AlphaFoldDB" id="G4YVM8"/>
<accession>G4YVM8</accession>
<name>G4YVM8_PHYSP</name>
<dbReference type="RefSeq" id="XP_009521348.1">
    <property type="nucleotide sequence ID" value="XM_009523053.1"/>
</dbReference>
<evidence type="ECO:0000313" key="2">
    <source>
        <dbReference type="EMBL" id="EGZ26060.1"/>
    </source>
</evidence>
<feature type="region of interest" description="Disordered" evidence="1">
    <location>
        <begin position="1"/>
        <end position="78"/>
    </location>
</feature>
<organism evidence="2 3">
    <name type="scientific">Phytophthora sojae (strain P6497)</name>
    <name type="common">Soybean stem and root rot agent</name>
    <name type="synonym">Phytophthora megasperma f. sp. glycines</name>
    <dbReference type="NCBI Taxonomy" id="1094619"/>
    <lineage>
        <taxon>Eukaryota</taxon>
        <taxon>Sar</taxon>
        <taxon>Stramenopiles</taxon>
        <taxon>Oomycota</taxon>
        <taxon>Peronosporomycetes</taxon>
        <taxon>Peronosporales</taxon>
        <taxon>Peronosporaceae</taxon>
        <taxon>Phytophthora</taxon>
    </lineage>
</organism>
<protein>
    <submittedName>
        <fullName evidence="2">Uncharacterized protein</fullName>
    </submittedName>
</protein>
<keyword evidence="3" id="KW-1185">Reference proteome</keyword>
<dbReference type="EMBL" id="JH159152">
    <property type="protein sequence ID" value="EGZ26060.1"/>
    <property type="molecule type" value="Genomic_DNA"/>
</dbReference>
<evidence type="ECO:0000256" key="1">
    <source>
        <dbReference type="SAM" id="MobiDB-lite"/>
    </source>
</evidence>
<dbReference type="Proteomes" id="UP000002640">
    <property type="component" value="Unassembled WGS sequence"/>
</dbReference>
<proteinExistence type="predicted"/>
<dbReference type="InParanoid" id="G4YVM8"/>
<dbReference type="GeneID" id="20645538"/>